<reference evidence="2" key="1">
    <citation type="submission" date="2016-01" db="EMBL/GenBank/DDBJ databases">
        <title>Genome sequencing of Roseivirga ehrenbergii KMM 6017.</title>
        <authorList>
            <person name="Selvaratnam C."/>
            <person name="Thevarajoo S."/>
            <person name="Goh K.M."/>
            <person name="Ee R."/>
            <person name="Chan K.-G."/>
            <person name="Chong C.S."/>
        </authorList>
    </citation>
    <scope>NUCLEOTIDE SEQUENCE [LARGE SCALE GENOMIC DNA]</scope>
    <source>
        <strain evidence="2">KMM 6017</strain>
    </source>
</reference>
<proteinExistence type="predicted"/>
<dbReference type="STRING" id="279360.MB14_08315"/>
<dbReference type="Proteomes" id="UP000075583">
    <property type="component" value="Unassembled WGS sequence"/>
</dbReference>
<organism evidence="2 3">
    <name type="scientific">Roseivirga ehrenbergii (strain DSM 102268 / JCM 13514 / KCTC 12282 / NCIMB 14502 / KMM 6017)</name>
    <dbReference type="NCBI Taxonomy" id="279360"/>
    <lineage>
        <taxon>Bacteria</taxon>
        <taxon>Pseudomonadati</taxon>
        <taxon>Bacteroidota</taxon>
        <taxon>Cytophagia</taxon>
        <taxon>Cytophagales</taxon>
        <taxon>Roseivirgaceae</taxon>
        <taxon>Roseivirga</taxon>
    </lineage>
</organism>
<dbReference type="RefSeq" id="WP_062592949.1">
    <property type="nucleotide sequence ID" value="NZ_LQZQ01000049.1"/>
</dbReference>
<evidence type="ECO:0000313" key="3">
    <source>
        <dbReference type="Proteomes" id="UP000075583"/>
    </source>
</evidence>
<keyword evidence="1" id="KW-0812">Transmembrane</keyword>
<dbReference type="EMBL" id="LQZQ01000049">
    <property type="protein sequence ID" value="KYG72049.1"/>
    <property type="molecule type" value="Genomic_DNA"/>
</dbReference>
<feature type="transmembrane region" description="Helical" evidence="1">
    <location>
        <begin position="87"/>
        <end position="107"/>
    </location>
</feature>
<feature type="transmembrane region" description="Helical" evidence="1">
    <location>
        <begin position="146"/>
        <end position="165"/>
    </location>
</feature>
<evidence type="ECO:0000313" key="2">
    <source>
        <dbReference type="EMBL" id="KYG72049.1"/>
    </source>
</evidence>
<keyword evidence="1" id="KW-0472">Membrane</keyword>
<keyword evidence="3" id="KW-1185">Reference proteome</keyword>
<accession>A0A150WZY7</accession>
<evidence type="ECO:0000256" key="1">
    <source>
        <dbReference type="SAM" id="Phobius"/>
    </source>
</evidence>
<dbReference type="AlphaFoldDB" id="A0A150WZY7"/>
<name>A0A150WZY7_ROSEK</name>
<sequence>MKLAHYQIEHIRSYVKDQNIWYYDVQHELVDHIASAIETKMDEDQISFSSAFSQIIESINCRSIQRSRTKAATYGVHKSIFKELMNMLKTVHAFIPVGLFFSLYLIFNGLTDAIWLIKLFKTLSICAILLPLLISLFDRRFKPYNYTSFIGSCNGVFLYIIIFGFVDERLVPTSLKTTPFYYPIYFAIIFTGLYLAFNVIKKHYKNIKNHVAYR</sequence>
<feature type="transmembrane region" description="Helical" evidence="1">
    <location>
        <begin position="113"/>
        <end position="134"/>
    </location>
</feature>
<protein>
    <submittedName>
        <fullName evidence="2">Uncharacterized protein</fullName>
    </submittedName>
</protein>
<gene>
    <name evidence="2" type="ORF">MB14_08315</name>
</gene>
<dbReference type="OrthoDB" id="1188278at2"/>
<comment type="caution">
    <text evidence="2">The sequence shown here is derived from an EMBL/GenBank/DDBJ whole genome shotgun (WGS) entry which is preliminary data.</text>
</comment>
<keyword evidence="1" id="KW-1133">Transmembrane helix</keyword>
<feature type="transmembrane region" description="Helical" evidence="1">
    <location>
        <begin position="180"/>
        <end position="200"/>
    </location>
</feature>